<keyword evidence="3" id="KW-0597">Phosphoprotein</keyword>
<evidence type="ECO:0000256" key="4">
    <source>
        <dbReference type="ARBA" id="ARBA00023212"/>
    </source>
</evidence>
<dbReference type="GO" id="GO:0005856">
    <property type="term" value="C:cytoskeleton"/>
    <property type="evidence" value="ECO:0007669"/>
    <property type="project" value="UniProtKB-SubCell"/>
</dbReference>
<dbReference type="Pfam" id="PF00568">
    <property type="entry name" value="WH1"/>
    <property type="match status" value="1"/>
</dbReference>
<dbReference type="RefSeq" id="XP_004341183.1">
    <property type="nucleotide sequence ID" value="XM_004341135.1"/>
</dbReference>
<evidence type="ECO:0000313" key="9">
    <source>
        <dbReference type="Proteomes" id="UP000011083"/>
    </source>
</evidence>
<keyword evidence="2" id="KW-0963">Cytoplasm</keyword>
<dbReference type="GeneID" id="14919919"/>
<dbReference type="SUPFAM" id="SSF47912">
    <property type="entry name" value="Wiscott-Aldrich syndrome protein, WASP, C-terminal domain"/>
    <property type="match status" value="1"/>
</dbReference>
<dbReference type="STRING" id="1257118.L8H3X7"/>
<dbReference type="InterPro" id="IPR011026">
    <property type="entry name" value="WAS_C"/>
</dbReference>
<sequence>MELEVAGLGKEELKPIVSEAGGTVKAAAVARMYKGNDDGSWHYTGAWGAMGLVSPPPTFAIRPGGKLDTHHAILSAYKVYVKNEMAYHLRLIDLKTKQLAWTQELYYEFQYDCSNVSFHFFESNDTVIGLAFAHEGDAQRLAKASLRLCLTPDAGPLAQVLDHSPSREKLAAIASQFRAAGGIAEVSSPHTEPPPLKPEGKRKSGILSRLIKKKEPTNKTISVISGPTNVKHEVHLGWDARDGFKVRNIPLEWKKLFQAAGVKKSDLKDADTAKFLIETVAHTRQTLRGQAHAPTQFGSPQAVRRETAAGAGGPTTAPEAAPAPPPPVPPPPAPPAPIAGGLAAALQARLKKSDKPTDSATSQYVKNLPIPDLVDMDEKEGADLAVILATAMQARRGVLRQDSDEEVEVEDEEWTTDEEMDF</sequence>
<dbReference type="OrthoDB" id="8963340at2759"/>
<dbReference type="OMA" id="FSVELYF"/>
<name>L8H3X7_ACACF</name>
<dbReference type="KEGG" id="acan:ACA1_323500"/>
<dbReference type="InterPro" id="IPR000697">
    <property type="entry name" value="WH1/EVH1_dom"/>
</dbReference>
<dbReference type="Gene3D" id="2.30.29.30">
    <property type="entry name" value="Pleckstrin-homology domain (PH domain)/Phosphotyrosine-binding domain (PTB)"/>
    <property type="match status" value="1"/>
</dbReference>
<dbReference type="InterPro" id="IPR011993">
    <property type="entry name" value="PH-like_dom_sf"/>
</dbReference>
<evidence type="ECO:0000313" key="8">
    <source>
        <dbReference type="EMBL" id="ELR19116.1"/>
    </source>
</evidence>
<feature type="domain" description="WH1" evidence="7">
    <location>
        <begin position="17"/>
        <end position="152"/>
    </location>
</feature>
<dbReference type="Gene3D" id="3.90.810.10">
    <property type="entry name" value="CRIB domain"/>
    <property type="match status" value="1"/>
</dbReference>
<evidence type="ECO:0000259" key="7">
    <source>
        <dbReference type="PROSITE" id="PS50229"/>
    </source>
</evidence>
<accession>L8H3X7</accession>
<protein>
    <submittedName>
        <fullName evidence="8">p21Rho-binding domain containing protein</fullName>
    </submittedName>
</protein>
<dbReference type="Proteomes" id="UP000011083">
    <property type="component" value="Unassembled WGS sequence"/>
</dbReference>
<evidence type="ECO:0000256" key="1">
    <source>
        <dbReference type="ARBA" id="ARBA00004245"/>
    </source>
</evidence>
<dbReference type="SUPFAM" id="SSF50729">
    <property type="entry name" value="PH domain-like"/>
    <property type="match status" value="1"/>
</dbReference>
<dbReference type="GO" id="GO:0007015">
    <property type="term" value="P:actin filament organization"/>
    <property type="evidence" value="ECO:0007669"/>
    <property type="project" value="InterPro"/>
</dbReference>
<dbReference type="AlphaFoldDB" id="L8H3X7"/>
<dbReference type="InterPro" id="IPR000095">
    <property type="entry name" value="CRIB_dom"/>
</dbReference>
<organism evidence="8 9">
    <name type="scientific">Acanthamoeba castellanii (strain ATCC 30010 / Neff)</name>
    <dbReference type="NCBI Taxonomy" id="1257118"/>
    <lineage>
        <taxon>Eukaryota</taxon>
        <taxon>Amoebozoa</taxon>
        <taxon>Discosea</taxon>
        <taxon>Longamoebia</taxon>
        <taxon>Centramoebida</taxon>
        <taxon>Acanthamoebidae</taxon>
        <taxon>Acanthamoeba</taxon>
    </lineage>
</organism>
<feature type="region of interest" description="Disordered" evidence="5">
    <location>
        <begin position="398"/>
        <end position="422"/>
    </location>
</feature>
<dbReference type="PROSITE" id="PS50229">
    <property type="entry name" value="WH1"/>
    <property type="match status" value="1"/>
</dbReference>
<feature type="compositionally biased region" description="Pro residues" evidence="5">
    <location>
        <begin position="321"/>
        <end position="337"/>
    </location>
</feature>
<dbReference type="EMBL" id="KB007938">
    <property type="protein sequence ID" value="ELR19116.1"/>
    <property type="molecule type" value="Genomic_DNA"/>
</dbReference>
<evidence type="ECO:0000256" key="5">
    <source>
        <dbReference type="SAM" id="MobiDB-lite"/>
    </source>
</evidence>
<keyword evidence="9" id="KW-1185">Reference proteome</keyword>
<dbReference type="VEuPathDB" id="AmoebaDB:ACA1_323500"/>
<dbReference type="PROSITE" id="PS50108">
    <property type="entry name" value="CRIB"/>
    <property type="match status" value="1"/>
</dbReference>
<dbReference type="InterPro" id="IPR036936">
    <property type="entry name" value="CRIB_dom_sf"/>
</dbReference>
<feature type="compositionally biased region" description="Acidic residues" evidence="5">
    <location>
        <begin position="403"/>
        <end position="422"/>
    </location>
</feature>
<proteinExistence type="predicted"/>
<feature type="region of interest" description="Disordered" evidence="5">
    <location>
        <begin position="185"/>
        <end position="204"/>
    </location>
</feature>
<evidence type="ECO:0000259" key="6">
    <source>
        <dbReference type="PROSITE" id="PS50108"/>
    </source>
</evidence>
<gene>
    <name evidence="8" type="ORF">ACA1_323500</name>
</gene>
<feature type="region of interest" description="Disordered" evidence="5">
    <location>
        <begin position="286"/>
        <end position="339"/>
    </location>
</feature>
<reference evidence="8 9" key="1">
    <citation type="journal article" date="2013" name="Genome Biol.">
        <title>Genome of Acanthamoeba castellanii highlights extensive lateral gene transfer and early evolution of tyrosine kinase signaling.</title>
        <authorList>
            <person name="Clarke M."/>
            <person name="Lohan A.J."/>
            <person name="Liu B."/>
            <person name="Lagkouvardos I."/>
            <person name="Roy S."/>
            <person name="Zafar N."/>
            <person name="Bertelli C."/>
            <person name="Schilde C."/>
            <person name="Kianianmomeni A."/>
            <person name="Burglin T.R."/>
            <person name="Frech C."/>
            <person name="Turcotte B."/>
            <person name="Kopec K.O."/>
            <person name="Synnott J.M."/>
            <person name="Choo C."/>
            <person name="Paponov I."/>
            <person name="Finkler A."/>
            <person name="Soon Heng Tan C."/>
            <person name="Hutchins A.P."/>
            <person name="Weinmeier T."/>
            <person name="Rattei T."/>
            <person name="Chu J.S."/>
            <person name="Gimenez G."/>
            <person name="Irimia M."/>
            <person name="Rigden D.J."/>
            <person name="Fitzpatrick D.A."/>
            <person name="Lorenzo-Morales J."/>
            <person name="Bateman A."/>
            <person name="Chiu C.H."/>
            <person name="Tang P."/>
            <person name="Hegemann P."/>
            <person name="Fromm H."/>
            <person name="Raoult D."/>
            <person name="Greub G."/>
            <person name="Miranda-Saavedra D."/>
            <person name="Chen N."/>
            <person name="Nash P."/>
            <person name="Ginger M.L."/>
            <person name="Horn M."/>
            <person name="Schaap P."/>
            <person name="Caler L."/>
            <person name="Loftus B."/>
        </authorList>
    </citation>
    <scope>NUCLEOTIDE SEQUENCE [LARGE SCALE GENOMIC DNA]</scope>
    <source>
        <strain evidence="8 9">Neff</strain>
    </source>
</reference>
<dbReference type="SMART" id="SM00285">
    <property type="entry name" value="PBD"/>
    <property type="match status" value="1"/>
</dbReference>
<keyword evidence="4" id="KW-0206">Cytoskeleton</keyword>
<evidence type="ECO:0000256" key="2">
    <source>
        <dbReference type="ARBA" id="ARBA00022490"/>
    </source>
</evidence>
<comment type="subcellular location">
    <subcellularLocation>
        <location evidence="1">Cytoplasm</location>
        <location evidence="1">Cytoskeleton</location>
    </subcellularLocation>
</comment>
<feature type="domain" description="CRIB" evidence="6">
    <location>
        <begin position="224"/>
        <end position="237"/>
    </location>
</feature>
<evidence type="ECO:0000256" key="3">
    <source>
        <dbReference type="ARBA" id="ARBA00022553"/>
    </source>
</evidence>
<dbReference type="Pfam" id="PF00786">
    <property type="entry name" value="PBD"/>
    <property type="match status" value="1"/>
</dbReference>